<gene>
    <name evidence="3" type="ORF">BDP27DRAFT_1343253</name>
</gene>
<comment type="caution">
    <text evidence="3">The sequence shown here is derived from an EMBL/GenBank/DDBJ whole genome shotgun (WGS) entry which is preliminary data.</text>
</comment>
<evidence type="ECO:0000256" key="1">
    <source>
        <dbReference type="SAM" id="MobiDB-lite"/>
    </source>
</evidence>
<evidence type="ECO:0000313" key="3">
    <source>
        <dbReference type="EMBL" id="KAF9058604.1"/>
    </source>
</evidence>
<feature type="chain" id="PRO_5040484797" description="Secreted protein" evidence="2">
    <location>
        <begin position="24"/>
        <end position="75"/>
    </location>
</feature>
<keyword evidence="2" id="KW-0732">Signal</keyword>
<reference evidence="3" key="1">
    <citation type="submission" date="2020-11" db="EMBL/GenBank/DDBJ databases">
        <authorList>
            <consortium name="DOE Joint Genome Institute"/>
            <person name="Ahrendt S."/>
            <person name="Riley R."/>
            <person name="Andreopoulos W."/>
            <person name="Labutti K."/>
            <person name="Pangilinan J."/>
            <person name="Ruiz-Duenas F.J."/>
            <person name="Barrasa J.M."/>
            <person name="Sanchez-Garcia M."/>
            <person name="Camarero S."/>
            <person name="Miyauchi S."/>
            <person name="Serrano A."/>
            <person name="Linde D."/>
            <person name="Babiker R."/>
            <person name="Drula E."/>
            <person name="Ayuso-Fernandez I."/>
            <person name="Pacheco R."/>
            <person name="Padilla G."/>
            <person name="Ferreira P."/>
            <person name="Barriuso J."/>
            <person name="Kellner H."/>
            <person name="Castanera R."/>
            <person name="Alfaro M."/>
            <person name="Ramirez L."/>
            <person name="Pisabarro A.G."/>
            <person name="Kuo A."/>
            <person name="Tritt A."/>
            <person name="Lipzen A."/>
            <person name="He G."/>
            <person name="Yan M."/>
            <person name="Ng V."/>
            <person name="Cullen D."/>
            <person name="Martin F."/>
            <person name="Rosso M.-N."/>
            <person name="Henrissat B."/>
            <person name="Hibbett D."/>
            <person name="Martinez A.T."/>
            <person name="Grigoriev I.V."/>
        </authorList>
    </citation>
    <scope>NUCLEOTIDE SEQUENCE</scope>
    <source>
        <strain evidence="3">AH 40177</strain>
    </source>
</reference>
<evidence type="ECO:0008006" key="5">
    <source>
        <dbReference type="Google" id="ProtNLM"/>
    </source>
</evidence>
<evidence type="ECO:0000256" key="2">
    <source>
        <dbReference type="SAM" id="SignalP"/>
    </source>
</evidence>
<feature type="signal peptide" evidence="2">
    <location>
        <begin position="1"/>
        <end position="23"/>
    </location>
</feature>
<feature type="non-terminal residue" evidence="3">
    <location>
        <position position="1"/>
    </location>
</feature>
<keyword evidence="4" id="KW-1185">Reference proteome</keyword>
<organism evidence="3 4">
    <name type="scientific">Rhodocollybia butyracea</name>
    <dbReference type="NCBI Taxonomy" id="206335"/>
    <lineage>
        <taxon>Eukaryota</taxon>
        <taxon>Fungi</taxon>
        <taxon>Dikarya</taxon>
        <taxon>Basidiomycota</taxon>
        <taxon>Agaricomycotina</taxon>
        <taxon>Agaricomycetes</taxon>
        <taxon>Agaricomycetidae</taxon>
        <taxon>Agaricales</taxon>
        <taxon>Marasmiineae</taxon>
        <taxon>Omphalotaceae</taxon>
        <taxon>Rhodocollybia</taxon>
    </lineage>
</organism>
<proteinExistence type="predicted"/>
<feature type="region of interest" description="Disordered" evidence="1">
    <location>
        <begin position="40"/>
        <end position="61"/>
    </location>
</feature>
<evidence type="ECO:0000313" key="4">
    <source>
        <dbReference type="Proteomes" id="UP000772434"/>
    </source>
</evidence>
<dbReference type="Proteomes" id="UP000772434">
    <property type="component" value="Unassembled WGS sequence"/>
</dbReference>
<accession>A0A9P5P4F1</accession>
<sequence>MLTLNIPHSLLLLALASSKRCSSFSVPLLSPKNSPWLQNPQRHFSNRSPVSKVSTETNSTSHTHCYPNYIPLVIG</sequence>
<name>A0A9P5P4F1_9AGAR</name>
<dbReference type="EMBL" id="JADNRY010000362">
    <property type="protein sequence ID" value="KAF9058604.1"/>
    <property type="molecule type" value="Genomic_DNA"/>
</dbReference>
<protein>
    <recommendedName>
        <fullName evidence="5">Secreted protein</fullName>
    </recommendedName>
</protein>
<dbReference type="AlphaFoldDB" id="A0A9P5P4F1"/>